<accession>A0A218ML67</accession>
<proteinExistence type="predicted"/>
<evidence type="ECO:0000313" key="1">
    <source>
        <dbReference type="EMBL" id="ASF00035.1"/>
    </source>
</evidence>
<dbReference type="EMBL" id="KY052811">
    <property type="protein sequence ID" value="ASF00035.1"/>
    <property type="molecule type" value="Genomic_DNA"/>
</dbReference>
<organism evidence="1">
    <name type="scientific">uncultured virus</name>
    <dbReference type="NCBI Taxonomy" id="340016"/>
    <lineage>
        <taxon>Viruses</taxon>
        <taxon>environmental samples</taxon>
    </lineage>
</organism>
<name>A0A218ML67_9VIRU</name>
<reference evidence="1" key="2">
    <citation type="journal article" date="2017" name="Nat. Commun.">
        <title>Single-virus genomics reveals hidden cosmopolitan and abundant viruses.</title>
        <authorList>
            <person name="Martinez-Hernandez F."/>
            <person name="Fornas O."/>
            <person name="Lluesma Gomez M."/>
            <person name="Bolduc B."/>
            <person name="de la Cruz Pena M.J."/>
            <person name="Martinez J.M."/>
            <person name="Anton J."/>
            <person name="Gasol J.M."/>
            <person name="Rosselli R."/>
            <person name="Rodriguez-Valera F."/>
            <person name="Sullivan M.B."/>
            <person name="Acinas S.G."/>
            <person name="Martinez-Garcia M."/>
        </authorList>
    </citation>
    <scope>NUCLEOTIDE SEQUENCE</scope>
</reference>
<sequence length="95" mass="10863">MAGEITWDQANFSLDSNSFTWDDVKLARRAAGEDWNTWKKEDKKKLIKLVLKVHGNTITESKQKEIKQYKITAKDIKIVVKEVLGVKMIAEGISI</sequence>
<protein>
    <submittedName>
        <fullName evidence="1">Uncharacterized protein</fullName>
    </submittedName>
</protein>
<reference evidence="1" key="1">
    <citation type="submission" date="2016-10" db="EMBL/GenBank/DDBJ databases">
        <authorList>
            <person name="Varghese N."/>
        </authorList>
    </citation>
    <scope>NUCLEOTIDE SEQUENCE</scope>
</reference>